<keyword evidence="2" id="KW-1185">Reference proteome</keyword>
<dbReference type="OrthoDB" id="2013972at2759"/>
<dbReference type="Proteomes" id="UP000194127">
    <property type="component" value="Unassembled WGS sequence"/>
</dbReference>
<gene>
    <name evidence="1" type="ORF">POSPLADRAFT_1043522</name>
</gene>
<name>A0A1X6NBV0_9APHY</name>
<dbReference type="STRING" id="670580.A0A1X6NBV0"/>
<dbReference type="EMBL" id="KZ110592">
    <property type="protein sequence ID" value="OSX65982.1"/>
    <property type="molecule type" value="Genomic_DNA"/>
</dbReference>
<evidence type="ECO:0000313" key="1">
    <source>
        <dbReference type="EMBL" id="OSX65982.1"/>
    </source>
</evidence>
<organism evidence="1 2">
    <name type="scientific">Postia placenta MAD-698-R-SB12</name>
    <dbReference type="NCBI Taxonomy" id="670580"/>
    <lineage>
        <taxon>Eukaryota</taxon>
        <taxon>Fungi</taxon>
        <taxon>Dikarya</taxon>
        <taxon>Basidiomycota</taxon>
        <taxon>Agaricomycotina</taxon>
        <taxon>Agaricomycetes</taxon>
        <taxon>Polyporales</taxon>
        <taxon>Adustoporiaceae</taxon>
        <taxon>Rhodonia</taxon>
    </lineage>
</organism>
<dbReference type="GeneID" id="36323282"/>
<dbReference type="Gene3D" id="3.40.50.150">
    <property type="entry name" value="Vaccinia Virus protein VP39"/>
    <property type="match status" value="1"/>
</dbReference>
<dbReference type="CDD" id="cd02440">
    <property type="entry name" value="AdoMet_MTases"/>
    <property type="match status" value="1"/>
</dbReference>
<dbReference type="SUPFAM" id="SSF53335">
    <property type="entry name" value="S-adenosyl-L-methionine-dependent methyltransferases"/>
    <property type="match status" value="1"/>
</dbReference>
<protein>
    <submittedName>
        <fullName evidence="1">Uncharacterized protein</fullName>
    </submittedName>
</protein>
<dbReference type="RefSeq" id="XP_024342776.1">
    <property type="nucleotide sequence ID" value="XM_024478332.1"/>
</dbReference>
<accession>A0A1X6NBV0</accession>
<reference evidence="1 2" key="1">
    <citation type="submission" date="2017-04" db="EMBL/GenBank/DDBJ databases">
        <title>Genome Sequence of the Model Brown-Rot Fungus Postia placenta SB12.</title>
        <authorList>
            <consortium name="DOE Joint Genome Institute"/>
            <person name="Gaskell J."/>
            <person name="Kersten P."/>
            <person name="Larrondo L.F."/>
            <person name="Canessa P."/>
            <person name="Martinez D."/>
            <person name="Hibbett D."/>
            <person name="Schmoll M."/>
            <person name="Kubicek C.P."/>
            <person name="Martinez A.T."/>
            <person name="Yadav J."/>
            <person name="Master E."/>
            <person name="Magnuson J.K."/>
            <person name="James T."/>
            <person name="Yaver D."/>
            <person name="Berka R."/>
            <person name="Labutti K."/>
            <person name="Lipzen A."/>
            <person name="Aerts A."/>
            <person name="Barry K."/>
            <person name="Henrissat B."/>
            <person name="Blanchette R."/>
            <person name="Grigoriev I."/>
            <person name="Cullen D."/>
        </authorList>
    </citation>
    <scope>NUCLEOTIDE SEQUENCE [LARGE SCALE GENOMIC DNA]</scope>
    <source>
        <strain evidence="1 2">MAD-698-R-SB12</strain>
    </source>
</reference>
<sequence length="286" mass="32079">MSCLGRRNKVLAMTSPREEAEAFTYVEFGPPHPNDVNAIKYHDKITSTVSTAINDPVVTKFGTYEILRPLTPNCSPSFHKYGKNPPSRVLDLGCEVHNVEWDRSNFVKDSLPYAEDSFDLVRMANLSPCIPRQHWEFVFSEVWRILAPGGRLELIDDDLEFPTIAPPPLSVPHLQKSLNRHCVIIGAEWLAAAVGGSDTRLPLGLRTPRLVPQKLEQEDEVLEELYLLEAVGEANGTKQPNEQDNTVIPSDHLHLVWENQYTNLLGLGIDEESNTSLEPLDLPVLN</sequence>
<evidence type="ECO:0000313" key="2">
    <source>
        <dbReference type="Proteomes" id="UP000194127"/>
    </source>
</evidence>
<dbReference type="InterPro" id="IPR029063">
    <property type="entry name" value="SAM-dependent_MTases_sf"/>
</dbReference>
<proteinExistence type="predicted"/>
<dbReference type="AlphaFoldDB" id="A0A1X6NBV0"/>